<dbReference type="GO" id="GO:0020037">
    <property type="term" value="F:heme binding"/>
    <property type="evidence" value="ECO:0007669"/>
    <property type="project" value="InterPro"/>
</dbReference>
<keyword evidence="12" id="KW-1185">Reference proteome</keyword>
<keyword evidence="3 7" id="KW-0349">Heme</keyword>
<evidence type="ECO:0000256" key="1">
    <source>
        <dbReference type="ARBA" id="ARBA00005329"/>
    </source>
</evidence>
<dbReference type="InterPro" id="IPR020835">
    <property type="entry name" value="Catalase_sf"/>
</dbReference>
<evidence type="ECO:0000256" key="3">
    <source>
        <dbReference type="ARBA" id="ARBA00022617"/>
    </source>
</evidence>
<dbReference type="PANTHER" id="PTHR11465">
    <property type="entry name" value="CATALASE"/>
    <property type="match status" value="1"/>
</dbReference>
<evidence type="ECO:0000256" key="2">
    <source>
        <dbReference type="ARBA" id="ARBA00022559"/>
    </source>
</evidence>
<gene>
    <name evidence="11" type="ORF">OMP40_09985</name>
</gene>
<dbReference type="SMART" id="SM01060">
    <property type="entry name" value="Catalase"/>
    <property type="match status" value="1"/>
</dbReference>
<protein>
    <recommendedName>
        <fullName evidence="7">Catalase-related peroxidase</fullName>
        <ecNumber evidence="7">1.11.1.-</ecNumber>
    </recommendedName>
</protein>
<organism evidence="11 12">
    <name type="scientific">Cohnella rhizosphaerae</name>
    <dbReference type="NCBI Taxonomy" id="1457232"/>
    <lineage>
        <taxon>Bacteria</taxon>
        <taxon>Bacillati</taxon>
        <taxon>Bacillota</taxon>
        <taxon>Bacilli</taxon>
        <taxon>Bacillales</taxon>
        <taxon>Paenibacillaceae</taxon>
        <taxon>Cohnella</taxon>
    </lineage>
</organism>
<name>A0A9X4QST0_9BACL</name>
<evidence type="ECO:0000256" key="6">
    <source>
        <dbReference type="ARBA" id="ARBA00023004"/>
    </source>
</evidence>
<dbReference type="EC" id="1.11.1.-" evidence="7"/>
<dbReference type="PANTHER" id="PTHR11465:SF9">
    <property type="entry name" value="CATALASE"/>
    <property type="match status" value="1"/>
</dbReference>
<keyword evidence="6 7" id="KW-0408">Iron</keyword>
<evidence type="ECO:0000256" key="5">
    <source>
        <dbReference type="ARBA" id="ARBA00023002"/>
    </source>
</evidence>
<dbReference type="InterPro" id="IPR024168">
    <property type="entry name" value="Catalase_SrpA-type_pred"/>
</dbReference>
<dbReference type="InterPro" id="IPR011614">
    <property type="entry name" value="Catalase_core"/>
</dbReference>
<evidence type="ECO:0000313" key="12">
    <source>
        <dbReference type="Proteomes" id="UP001153404"/>
    </source>
</evidence>
<dbReference type="InterPro" id="IPR018028">
    <property type="entry name" value="Catalase"/>
</dbReference>
<dbReference type="AlphaFoldDB" id="A0A9X4QST0"/>
<dbReference type="RefSeq" id="WP_277531051.1">
    <property type="nucleotide sequence ID" value="NZ_JAPDIA010000003.1"/>
</dbReference>
<evidence type="ECO:0000256" key="7">
    <source>
        <dbReference type="PIRNR" id="PIRNR000296"/>
    </source>
</evidence>
<dbReference type="GO" id="GO:0004096">
    <property type="term" value="F:catalase activity"/>
    <property type="evidence" value="ECO:0007669"/>
    <property type="project" value="InterPro"/>
</dbReference>
<evidence type="ECO:0000256" key="8">
    <source>
        <dbReference type="PIRSR" id="PIRSR000296-1"/>
    </source>
</evidence>
<dbReference type="EMBL" id="JAPDIA010000003">
    <property type="protein sequence ID" value="MDG0809638.1"/>
    <property type="molecule type" value="Genomic_DNA"/>
</dbReference>
<dbReference type="GO" id="GO:0042744">
    <property type="term" value="P:hydrogen peroxide catabolic process"/>
    <property type="evidence" value="ECO:0007669"/>
    <property type="project" value="TreeGrafter"/>
</dbReference>
<evidence type="ECO:0000256" key="4">
    <source>
        <dbReference type="ARBA" id="ARBA00022723"/>
    </source>
</evidence>
<comment type="cofactor">
    <cofactor evidence="7">
        <name>heme</name>
        <dbReference type="ChEBI" id="CHEBI:30413"/>
    </cofactor>
</comment>
<evidence type="ECO:0000313" key="11">
    <source>
        <dbReference type="EMBL" id="MDG0809638.1"/>
    </source>
</evidence>
<feature type="active site" evidence="8">
    <location>
        <position position="30"/>
    </location>
</feature>
<dbReference type="Gene3D" id="2.40.180.10">
    <property type="entry name" value="Catalase core domain"/>
    <property type="match status" value="1"/>
</dbReference>
<dbReference type="SUPFAM" id="SSF56634">
    <property type="entry name" value="Heme-dependent catalase-like"/>
    <property type="match status" value="1"/>
</dbReference>
<feature type="domain" description="Catalase core" evidence="10">
    <location>
        <begin position="5"/>
        <end position="309"/>
    </location>
</feature>
<feature type="binding site" description="axial binding residue" evidence="9">
    <location>
        <position position="298"/>
    </location>
    <ligand>
        <name>heme</name>
        <dbReference type="ChEBI" id="CHEBI:30413"/>
    </ligand>
    <ligandPart>
        <name>Fe</name>
        <dbReference type="ChEBI" id="CHEBI:18248"/>
    </ligandPart>
</feature>
<dbReference type="Gene3D" id="1.20.1280.120">
    <property type="match status" value="1"/>
</dbReference>
<comment type="similarity">
    <text evidence="1 7">Belongs to the catalase family.</text>
</comment>
<dbReference type="GO" id="GO:0042542">
    <property type="term" value="P:response to hydrogen peroxide"/>
    <property type="evidence" value="ECO:0007669"/>
    <property type="project" value="TreeGrafter"/>
</dbReference>
<dbReference type="PIRSF" id="PIRSF000296">
    <property type="entry name" value="SrpA"/>
    <property type="match status" value="1"/>
</dbReference>
<comment type="function">
    <text evidence="7">Has an organic peroxide-dependent peroxidase activity.</text>
</comment>
<keyword evidence="5 7" id="KW-0560">Oxidoreductase</keyword>
<evidence type="ECO:0000259" key="10">
    <source>
        <dbReference type="SMART" id="SM01060"/>
    </source>
</evidence>
<dbReference type="GO" id="GO:0046872">
    <property type="term" value="F:metal ion binding"/>
    <property type="evidence" value="ECO:0007669"/>
    <property type="project" value="UniProtKB-KW"/>
</dbReference>
<sequence>MDNTWGDLTNPTVDELERLSGVHPGSRRVHAKGICCRAAFKPSGLAAGLTTAVHLREQGGEVEAIVRFSGSSSDPSLADLMSPGKGMAVRFQPAGGDVSVLTAVNVPVFFAKTPSSFIDLIKEANRLKGGGFEAIAAAAELAAHFPEARHAMAHIGKLRPPASYGACRYYAIHAFMLVDAAGKRRPAKFEWLPELEVETLSLGALKSLPEDYLERDAAERLKHAPLRFHLNIVLGQDGDPTDDPTVPWPDGRERIEGGILEVTDVIPEPDGLTMDPTVTGAGIEPSDDPILRFRSPVYRESARRRGRGE</sequence>
<reference evidence="11" key="1">
    <citation type="submission" date="2022-10" db="EMBL/GenBank/DDBJ databases">
        <title>Comparative genomic analysis of Cohnella hashimotonis sp. nov., isolated from the International Space Station.</title>
        <authorList>
            <person name="Simpson A."/>
            <person name="Venkateswaran K."/>
        </authorList>
    </citation>
    <scope>NUCLEOTIDE SEQUENCE</scope>
    <source>
        <strain evidence="11">DSM 28161</strain>
    </source>
</reference>
<dbReference type="Proteomes" id="UP001153404">
    <property type="component" value="Unassembled WGS sequence"/>
</dbReference>
<dbReference type="PROSITE" id="PS51402">
    <property type="entry name" value="CATALASE_3"/>
    <property type="match status" value="1"/>
</dbReference>
<keyword evidence="4 7" id="KW-0479">Metal-binding</keyword>
<keyword evidence="2 7" id="KW-0575">Peroxidase</keyword>
<dbReference type="GO" id="GO:0005737">
    <property type="term" value="C:cytoplasm"/>
    <property type="evidence" value="ECO:0007669"/>
    <property type="project" value="TreeGrafter"/>
</dbReference>
<dbReference type="Pfam" id="PF00199">
    <property type="entry name" value="Catalase"/>
    <property type="match status" value="1"/>
</dbReference>
<proteinExistence type="inferred from homology"/>
<evidence type="ECO:0000256" key="9">
    <source>
        <dbReference type="PIRSR" id="PIRSR000296-2"/>
    </source>
</evidence>
<comment type="caution">
    <text evidence="11">The sequence shown here is derived from an EMBL/GenBank/DDBJ whole genome shotgun (WGS) entry which is preliminary data.</text>
</comment>
<accession>A0A9X4QST0</accession>